<dbReference type="ExpressionAtlas" id="A0A654E7X5">
    <property type="expression patterns" value="baseline and differential"/>
</dbReference>
<name>A0A654E7X5_ARATH</name>
<accession>A0A654E7X5</accession>
<dbReference type="OrthoDB" id="10273345at2759"/>
<protein>
    <submittedName>
        <fullName evidence="3">Uncharacterized protein</fullName>
    </submittedName>
</protein>
<reference evidence="3 4" key="1">
    <citation type="submission" date="2019-11" db="EMBL/GenBank/DDBJ databases">
        <authorList>
            <person name="Jiao W.-B."/>
            <person name="Schneeberger K."/>
        </authorList>
    </citation>
    <scope>NUCLEOTIDE SEQUENCE [LARGE SCALE GENOMIC DNA]</scope>
    <source>
        <strain evidence="4">cv. An-1</strain>
        <strain evidence="5">cv. C24</strain>
    </source>
</reference>
<dbReference type="SMR" id="A0A654E7X5"/>
<dbReference type="RefSeq" id="NP_001117245.1">
    <property type="nucleotide sequence ID" value="NM_001123773.1"/>
</dbReference>
<sequence length="50" mass="5733">MVMKKLTSEITQESKAARVNEVRNKAMMGIRLPNYKHTPIPPTILFFFGP</sequence>
<evidence type="ECO:0000313" key="3">
    <source>
        <dbReference type="EMBL" id="VYS45356.1"/>
    </source>
</evidence>
<dbReference type="AlphaFoldDB" id="A0A654E7X5"/>
<evidence type="ECO:0000313" key="1">
    <source>
        <dbReference type="Araport" id="AT1G07901"/>
    </source>
</evidence>
<dbReference type="Proteomes" id="UP000434276">
    <property type="component" value="Unassembled WGS sequence"/>
</dbReference>
<evidence type="ECO:0000313" key="2">
    <source>
        <dbReference type="EMBL" id="CAA0177259.1"/>
    </source>
</evidence>
<evidence type="ECO:0000313" key="5">
    <source>
        <dbReference type="Proteomes" id="UP000434276"/>
    </source>
</evidence>
<gene>
    <name evidence="1" type="ordered locus">At1g07901</name>
    <name evidence="3" type="ORF">AN1_LOCUS860</name>
    <name evidence="2" type="ORF">C24_LOCUS777</name>
</gene>
<dbReference type="GeneID" id="6240572"/>
<evidence type="ECO:0000313" key="4">
    <source>
        <dbReference type="Proteomes" id="UP000426265"/>
    </source>
</evidence>
<dbReference type="EMBL" id="CACSHJ010000087">
    <property type="protein sequence ID" value="CAA0177259.1"/>
    <property type="molecule type" value="Genomic_DNA"/>
</dbReference>
<proteinExistence type="predicted"/>
<dbReference type="Araport" id="AT1G07901"/>
<organism evidence="3 4">
    <name type="scientific">Arabidopsis thaliana</name>
    <name type="common">Mouse-ear cress</name>
    <dbReference type="NCBI Taxonomy" id="3702"/>
    <lineage>
        <taxon>Eukaryota</taxon>
        <taxon>Viridiplantae</taxon>
        <taxon>Streptophyta</taxon>
        <taxon>Embryophyta</taxon>
        <taxon>Tracheophyta</taxon>
        <taxon>Spermatophyta</taxon>
        <taxon>Magnoliopsida</taxon>
        <taxon>eudicotyledons</taxon>
        <taxon>Gunneridae</taxon>
        <taxon>Pentapetalae</taxon>
        <taxon>rosids</taxon>
        <taxon>malvids</taxon>
        <taxon>Brassicales</taxon>
        <taxon>Brassicaceae</taxon>
        <taxon>Camelineae</taxon>
        <taxon>Arabidopsis</taxon>
    </lineage>
</organism>
<dbReference type="KEGG" id="ath:AT1G07901"/>
<dbReference type="EMBL" id="CACRSJ010000104">
    <property type="protein sequence ID" value="VYS45356.1"/>
    <property type="molecule type" value="Genomic_DNA"/>
</dbReference>
<dbReference type="Proteomes" id="UP000426265">
    <property type="component" value="Unassembled WGS sequence"/>
</dbReference>